<dbReference type="EMBL" id="GBRH01241151">
    <property type="protein sequence ID" value="JAD56744.1"/>
    <property type="molecule type" value="Transcribed_RNA"/>
</dbReference>
<dbReference type="AlphaFoldDB" id="A0A0A9AYC1"/>
<sequence>MIVRVLNFTSGTDTHQVRKYQTQIAPLVLLLGLLTW</sequence>
<proteinExistence type="predicted"/>
<evidence type="ECO:0000313" key="1">
    <source>
        <dbReference type="EMBL" id="JAD56744.1"/>
    </source>
</evidence>
<reference evidence="1" key="2">
    <citation type="journal article" date="2015" name="Data Brief">
        <title>Shoot transcriptome of the giant reed, Arundo donax.</title>
        <authorList>
            <person name="Barrero R.A."/>
            <person name="Guerrero F.D."/>
            <person name="Moolhuijzen P."/>
            <person name="Goolsby J.A."/>
            <person name="Tidwell J."/>
            <person name="Bellgard S.E."/>
            <person name="Bellgard M.I."/>
        </authorList>
    </citation>
    <scope>NUCLEOTIDE SEQUENCE</scope>
    <source>
        <tissue evidence="1">Shoot tissue taken approximately 20 cm above the soil surface</tissue>
    </source>
</reference>
<accession>A0A0A9AYC1</accession>
<protein>
    <submittedName>
        <fullName evidence="1">Uncharacterized protein</fullName>
    </submittedName>
</protein>
<organism evidence="1">
    <name type="scientific">Arundo donax</name>
    <name type="common">Giant reed</name>
    <name type="synonym">Donax arundinaceus</name>
    <dbReference type="NCBI Taxonomy" id="35708"/>
    <lineage>
        <taxon>Eukaryota</taxon>
        <taxon>Viridiplantae</taxon>
        <taxon>Streptophyta</taxon>
        <taxon>Embryophyta</taxon>
        <taxon>Tracheophyta</taxon>
        <taxon>Spermatophyta</taxon>
        <taxon>Magnoliopsida</taxon>
        <taxon>Liliopsida</taxon>
        <taxon>Poales</taxon>
        <taxon>Poaceae</taxon>
        <taxon>PACMAD clade</taxon>
        <taxon>Arundinoideae</taxon>
        <taxon>Arundineae</taxon>
        <taxon>Arundo</taxon>
    </lineage>
</organism>
<name>A0A0A9AYC1_ARUDO</name>
<reference evidence="1" key="1">
    <citation type="submission" date="2014-09" db="EMBL/GenBank/DDBJ databases">
        <authorList>
            <person name="Magalhaes I.L.F."/>
            <person name="Oliveira U."/>
            <person name="Santos F.R."/>
            <person name="Vidigal T.H.D.A."/>
            <person name="Brescovit A.D."/>
            <person name="Santos A.J."/>
        </authorList>
    </citation>
    <scope>NUCLEOTIDE SEQUENCE</scope>
    <source>
        <tissue evidence="1">Shoot tissue taken approximately 20 cm above the soil surface</tissue>
    </source>
</reference>